<name>A0A926ITT4_9FIRM</name>
<dbReference type="RefSeq" id="WP_118446330.1">
    <property type="nucleotide sequence ID" value="NZ_JACRTE010000030.1"/>
</dbReference>
<keyword evidence="2" id="KW-1185">Reference proteome</keyword>
<comment type="caution">
    <text evidence="1">The sequence shown here is derived from an EMBL/GenBank/DDBJ whole genome shotgun (WGS) entry which is preliminary data.</text>
</comment>
<reference evidence="1" key="1">
    <citation type="submission" date="2020-08" db="EMBL/GenBank/DDBJ databases">
        <title>Genome public.</title>
        <authorList>
            <person name="Liu C."/>
            <person name="Sun Q."/>
        </authorList>
    </citation>
    <scope>NUCLEOTIDE SEQUENCE</scope>
    <source>
        <strain evidence="1">NSJ-50</strain>
    </source>
</reference>
<proteinExistence type="predicted"/>
<sequence length="64" mass="7367">MADNKIYITARELSDMLGVSMGYAYKIIRKLNKELDKDGFIVIAGKVPKGYFEKRWFGYNAKEA</sequence>
<gene>
    <name evidence="1" type="ORF">H8706_11265</name>
</gene>
<dbReference type="Proteomes" id="UP000647416">
    <property type="component" value="Unassembled WGS sequence"/>
</dbReference>
<evidence type="ECO:0000313" key="1">
    <source>
        <dbReference type="EMBL" id="MBC8597436.1"/>
    </source>
</evidence>
<protein>
    <submittedName>
        <fullName evidence="1">ICEBs1 excisionase</fullName>
    </submittedName>
</protein>
<accession>A0A926ITT4</accession>
<dbReference type="AlphaFoldDB" id="A0A926ITT4"/>
<evidence type="ECO:0000313" key="2">
    <source>
        <dbReference type="Proteomes" id="UP000647416"/>
    </source>
</evidence>
<dbReference type="EMBL" id="JACRTE010000030">
    <property type="protein sequence ID" value="MBC8597436.1"/>
    <property type="molecule type" value="Genomic_DNA"/>
</dbReference>
<organism evidence="1 2">
    <name type="scientific">Qingrenia yutianensis</name>
    <dbReference type="NCBI Taxonomy" id="2763676"/>
    <lineage>
        <taxon>Bacteria</taxon>
        <taxon>Bacillati</taxon>
        <taxon>Bacillota</taxon>
        <taxon>Clostridia</taxon>
        <taxon>Eubacteriales</taxon>
        <taxon>Oscillospiraceae</taxon>
        <taxon>Qingrenia</taxon>
    </lineage>
</organism>